<dbReference type="AlphaFoldDB" id="N1UXP1"/>
<feature type="region of interest" description="Disordered" evidence="1">
    <location>
        <begin position="1"/>
        <end position="26"/>
    </location>
</feature>
<evidence type="ECO:0000313" key="2">
    <source>
        <dbReference type="EMBL" id="EMY32549.1"/>
    </source>
</evidence>
<gene>
    <name evidence="2" type="ORF">D477_019563</name>
</gene>
<evidence type="ECO:0000313" key="3">
    <source>
        <dbReference type="Proteomes" id="UP000010729"/>
    </source>
</evidence>
<protein>
    <recommendedName>
        <fullName evidence="4">DivIVA domain-containing protein</fullName>
    </recommendedName>
</protein>
<dbReference type="Gene3D" id="6.10.250.660">
    <property type="match status" value="2"/>
</dbReference>
<dbReference type="InterPro" id="IPR019933">
    <property type="entry name" value="DivIVA_domain"/>
</dbReference>
<reference evidence="2 3" key="1">
    <citation type="journal article" date="2013" name="Genome Announc.">
        <title>Draft Genome Sequence of Arthrobacter crystallopoietes Strain BAB-32, Revealing Genes for Bioremediation.</title>
        <authorList>
            <person name="Joshi M.N."/>
            <person name="Pandit A.S."/>
            <person name="Sharma A."/>
            <person name="Pandya R.V."/>
            <person name="Desai S.M."/>
            <person name="Saxena A.K."/>
            <person name="Bagatharia S.B."/>
        </authorList>
    </citation>
    <scope>NUCLEOTIDE SEQUENCE [LARGE SCALE GENOMIC DNA]</scope>
    <source>
        <strain evidence="2 3">BAB-32</strain>
    </source>
</reference>
<dbReference type="InterPro" id="IPR019932">
    <property type="entry name" value="CHP03543"/>
</dbReference>
<proteinExistence type="predicted"/>
<evidence type="ECO:0000256" key="1">
    <source>
        <dbReference type="SAM" id="MobiDB-lite"/>
    </source>
</evidence>
<name>N1UXP1_9MICC</name>
<dbReference type="Proteomes" id="UP000010729">
    <property type="component" value="Unassembled WGS sequence"/>
</dbReference>
<dbReference type="EMBL" id="ANPE02000257">
    <property type="protein sequence ID" value="EMY32549.1"/>
    <property type="molecule type" value="Genomic_DNA"/>
</dbReference>
<accession>N1UXP1</accession>
<dbReference type="NCBIfam" id="TIGR03543">
    <property type="entry name" value="divI1A_rptt_fam"/>
    <property type="match status" value="1"/>
</dbReference>
<comment type="caution">
    <text evidence="2">The sequence shown here is derived from an EMBL/GenBank/DDBJ whole genome shotgun (WGS) entry which is preliminary data.</text>
</comment>
<keyword evidence="3" id="KW-1185">Reference proteome</keyword>
<organism evidence="2 3">
    <name type="scientific">Arthrobacter crystallopoietes BAB-32</name>
    <dbReference type="NCBI Taxonomy" id="1246476"/>
    <lineage>
        <taxon>Bacteria</taxon>
        <taxon>Bacillati</taxon>
        <taxon>Actinomycetota</taxon>
        <taxon>Actinomycetes</taxon>
        <taxon>Micrococcales</taxon>
        <taxon>Micrococcaceae</taxon>
        <taxon>Crystallibacter</taxon>
    </lineage>
</organism>
<sequence length="201" mass="22678">MHQLTMARQASDSGKDTAPFERVGRREHGYNVRQVDQFLAHAREHFNAHAGDNGRITSRDVREMTFEPARGGYDPRAVDSALDRLEDVFAQRERDALIDAQGEEVWLAEIGRASAVLRGRLHRAPGERFRRPSKRNAPSYNIDDVDALCSELIGYLENDQPLSVDVVRRAVFREAKGEAGYEEAQVDAFLDRVVELMAAID</sequence>
<evidence type="ECO:0008006" key="4">
    <source>
        <dbReference type="Google" id="ProtNLM"/>
    </source>
</evidence>
<dbReference type="NCBIfam" id="TIGR03544">
    <property type="entry name" value="DivI1A_domain"/>
    <property type="match status" value="2"/>
</dbReference>
<feature type="compositionally biased region" description="Basic and acidic residues" evidence="1">
    <location>
        <begin position="13"/>
        <end position="26"/>
    </location>
</feature>
<feature type="compositionally biased region" description="Polar residues" evidence="1">
    <location>
        <begin position="1"/>
        <end position="12"/>
    </location>
</feature>